<comment type="caution">
    <text evidence="3">The sequence shown here is derived from an EMBL/GenBank/DDBJ whole genome shotgun (WGS) entry which is preliminary data.</text>
</comment>
<evidence type="ECO:0000313" key="3">
    <source>
        <dbReference type="EMBL" id="MFC6061667.1"/>
    </source>
</evidence>
<keyword evidence="2" id="KW-0732">Signal</keyword>
<accession>A0ABW1MEE6</accession>
<feature type="chain" id="PRO_5047501125" evidence="2">
    <location>
        <begin position="22"/>
        <end position="340"/>
    </location>
</feature>
<gene>
    <name evidence="3" type="ORF">ACFP4F_03785</name>
</gene>
<dbReference type="PANTHER" id="PTHR39335">
    <property type="entry name" value="BLL4220 PROTEIN"/>
    <property type="match status" value="1"/>
</dbReference>
<dbReference type="InterPro" id="IPR047910">
    <property type="entry name" value="SCO0930-like"/>
</dbReference>
<feature type="region of interest" description="Disordered" evidence="1">
    <location>
        <begin position="34"/>
        <end position="57"/>
    </location>
</feature>
<dbReference type="PANTHER" id="PTHR39335:SF1">
    <property type="entry name" value="BLL4220 PROTEIN"/>
    <property type="match status" value="1"/>
</dbReference>
<keyword evidence="3" id="KW-0449">Lipoprotein</keyword>
<dbReference type="PROSITE" id="PS51257">
    <property type="entry name" value="PROKAR_LIPOPROTEIN"/>
    <property type="match status" value="1"/>
</dbReference>
<dbReference type="RefSeq" id="WP_031063154.1">
    <property type="nucleotide sequence ID" value="NZ_JBHSPX010000002.1"/>
</dbReference>
<name>A0ABW1MEE6_9ACTN</name>
<reference evidence="4" key="1">
    <citation type="journal article" date="2019" name="Int. J. Syst. Evol. Microbiol.">
        <title>The Global Catalogue of Microorganisms (GCM) 10K type strain sequencing project: providing services to taxonomists for standard genome sequencing and annotation.</title>
        <authorList>
            <consortium name="The Broad Institute Genomics Platform"/>
            <consortium name="The Broad Institute Genome Sequencing Center for Infectious Disease"/>
            <person name="Wu L."/>
            <person name="Ma J."/>
        </authorList>
    </citation>
    <scope>NUCLEOTIDE SEQUENCE [LARGE SCALE GENOMIC DNA]</scope>
    <source>
        <strain evidence="4">CGMCC 1.15180</strain>
    </source>
</reference>
<dbReference type="InterPro" id="IPR005297">
    <property type="entry name" value="Lipoprotein_repeat"/>
</dbReference>
<evidence type="ECO:0000313" key="4">
    <source>
        <dbReference type="Proteomes" id="UP001596139"/>
    </source>
</evidence>
<sequence length="340" mass="34235">MNTRAASVNRRQAGLALTALAVLALTTACGGKDYASSAGDRVQPAGQSASDNGSGYDYGSGSDKGGGYGKDSAGGAAAGGLGAAAKTLALKEAPGLGKIVTDGQGVTLYRFDKDTAKPPKSACAGDCASTWPPVPAADAKAAAGINAADLGSVTRADGGKQLTLGGWPVYRYAKDTGPGDTKGQDVGGVWHALAADGGKAGEAAPQKPPAAPGADVSVADNAMLGKIIVDGKGRTLYRFTKDSPWPMKFACTGACLDTWKPAKPADKSKIEGVAAKLITTVKRPDGTEQLAVDCWPMYLFKGDKAPGDVNGQGVKGTWFTVGPDGKKITKSAAATGSYSY</sequence>
<keyword evidence="4" id="KW-1185">Reference proteome</keyword>
<evidence type="ECO:0000256" key="1">
    <source>
        <dbReference type="SAM" id="MobiDB-lite"/>
    </source>
</evidence>
<dbReference type="Proteomes" id="UP001596139">
    <property type="component" value="Unassembled WGS sequence"/>
</dbReference>
<proteinExistence type="predicted"/>
<dbReference type="Pfam" id="PF03640">
    <property type="entry name" value="Lipoprotein_15"/>
    <property type="match status" value="4"/>
</dbReference>
<feature type="signal peptide" evidence="2">
    <location>
        <begin position="1"/>
        <end position="21"/>
    </location>
</feature>
<organism evidence="3 4">
    <name type="scientific">Streptomyces ochraceiscleroticus</name>
    <dbReference type="NCBI Taxonomy" id="47761"/>
    <lineage>
        <taxon>Bacteria</taxon>
        <taxon>Bacillati</taxon>
        <taxon>Actinomycetota</taxon>
        <taxon>Actinomycetes</taxon>
        <taxon>Kitasatosporales</taxon>
        <taxon>Streptomycetaceae</taxon>
        <taxon>Streptomyces</taxon>
    </lineage>
</organism>
<dbReference type="NCBIfam" id="NF040526">
    <property type="entry name" value="SCO0930_lipo"/>
    <property type="match status" value="1"/>
</dbReference>
<protein>
    <submittedName>
        <fullName evidence="3">SCO0930 family lipoprotein</fullName>
    </submittedName>
</protein>
<dbReference type="EMBL" id="JBHSPX010000002">
    <property type="protein sequence ID" value="MFC6061667.1"/>
    <property type="molecule type" value="Genomic_DNA"/>
</dbReference>
<evidence type="ECO:0000256" key="2">
    <source>
        <dbReference type="SAM" id="SignalP"/>
    </source>
</evidence>